<feature type="compositionally biased region" description="Polar residues" evidence="2">
    <location>
        <begin position="82"/>
        <end position="92"/>
    </location>
</feature>
<dbReference type="GO" id="GO:0005737">
    <property type="term" value="C:cytoplasm"/>
    <property type="evidence" value="ECO:0007669"/>
    <property type="project" value="TreeGrafter"/>
</dbReference>
<dbReference type="EMBL" id="CM029040">
    <property type="protein sequence ID" value="KAG2631257.1"/>
    <property type="molecule type" value="Genomic_DNA"/>
</dbReference>
<feature type="region of interest" description="Disordered" evidence="2">
    <location>
        <begin position="46"/>
        <end position="99"/>
    </location>
</feature>
<comment type="similarity">
    <text evidence="1">Belongs to the QWRF family.</text>
</comment>
<sequence>MSSSARFTRDAMGIHSERFSSGTFPAPAPVKKRSLFNGLLSSAFSRSSLNQPTTSKPVASSFRRTASPSPGRRSTDAPVSAGNMQGKASSTGCGFDGGDTMKLKPPTAIKAEEEHQLRLRYTQHLQWRLVNAHAGAALSLQTTAAEKTLSGAWIAILRMRKSVAIRKMQLQLLRNNCKLMEVLRGQMKYLDEWSFLERDCAHSLSGTTQALNATVLRLPVSDGAMADIQGIENALRSAVDVMHTLGNSITARLPQLARTNVLVSQLSRVFVQEHILIAQCRDLLSTLASIHVKYSSLQAQRIQMNQRRHRHFQ</sequence>
<dbReference type="PANTHER" id="PTHR31807">
    <property type="entry name" value="AUGMIN FAMILY MEMBER"/>
    <property type="match status" value="1"/>
</dbReference>
<protein>
    <recommendedName>
        <fullName evidence="5">Protein SNOWY COTYLEDON 3</fullName>
    </recommendedName>
</protein>
<proteinExistence type="inferred from homology"/>
<evidence type="ECO:0000313" key="3">
    <source>
        <dbReference type="EMBL" id="KAG2631257.1"/>
    </source>
</evidence>
<dbReference type="Pfam" id="PF04484">
    <property type="entry name" value="QWRF"/>
    <property type="match status" value="1"/>
</dbReference>
<gene>
    <name evidence="3" type="ORF">PVAP13_2NG002000</name>
</gene>
<evidence type="ECO:0000256" key="1">
    <source>
        <dbReference type="ARBA" id="ARBA00010016"/>
    </source>
</evidence>
<accession>A0A8T0VA77</accession>
<name>A0A8T0VA77_PANVG</name>
<evidence type="ECO:0000256" key="2">
    <source>
        <dbReference type="SAM" id="MobiDB-lite"/>
    </source>
</evidence>
<dbReference type="InterPro" id="IPR007573">
    <property type="entry name" value="QWRF"/>
</dbReference>
<dbReference type="GO" id="GO:0008017">
    <property type="term" value="F:microtubule binding"/>
    <property type="evidence" value="ECO:0007669"/>
    <property type="project" value="TreeGrafter"/>
</dbReference>
<dbReference type="AlphaFoldDB" id="A0A8T0VA77"/>
<keyword evidence="4" id="KW-1185">Reference proteome</keyword>
<evidence type="ECO:0008006" key="5">
    <source>
        <dbReference type="Google" id="ProtNLM"/>
    </source>
</evidence>
<dbReference type="GO" id="GO:0051225">
    <property type="term" value="P:spindle assembly"/>
    <property type="evidence" value="ECO:0007669"/>
    <property type="project" value="TreeGrafter"/>
</dbReference>
<dbReference type="Proteomes" id="UP000823388">
    <property type="component" value="Chromosome 2N"/>
</dbReference>
<organism evidence="3 4">
    <name type="scientific">Panicum virgatum</name>
    <name type="common">Blackwell switchgrass</name>
    <dbReference type="NCBI Taxonomy" id="38727"/>
    <lineage>
        <taxon>Eukaryota</taxon>
        <taxon>Viridiplantae</taxon>
        <taxon>Streptophyta</taxon>
        <taxon>Embryophyta</taxon>
        <taxon>Tracheophyta</taxon>
        <taxon>Spermatophyta</taxon>
        <taxon>Magnoliopsida</taxon>
        <taxon>Liliopsida</taxon>
        <taxon>Poales</taxon>
        <taxon>Poaceae</taxon>
        <taxon>PACMAD clade</taxon>
        <taxon>Panicoideae</taxon>
        <taxon>Panicodae</taxon>
        <taxon>Paniceae</taxon>
        <taxon>Panicinae</taxon>
        <taxon>Panicum</taxon>
        <taxon>Panicum sect. Hiantes</taxon>
    </lineage>
</organism>
<comment type="caution">
    <text evidence="3">The sequence shown here is derived from an EMBL/GenBank/DDBJ whole genome shotgun (WGS) entry which is preliminary data.</text>
</comment>
<evidence type="ECO:0000313" key="4">
    <source>
        <dbReference type="Proteomes" id="UP000823388"/>
    </source>
</evidence>
<feature type="compositionally biased region" description="Polar residues" evidence="2">
    <location>
        <begin position="46"/>
        <end position="68"/>
    </location>
</feature>
<dbReference type="PANTHER" id="PTHR31807:SF22">
    <property type="entry name" value="OS07G0115600 PROTEIN"/>
    <property type="match status" value="1"/>
</dbReference>
<dbReference type="GO" id="GO:0005880">
    <property type="term" value="C:nuclear microtubule"/>
    <property type="evidence" value="ECO:0007669"/>
    <property type="project" value="TreeGrafter"/>
</dbReference>
<reference evidence="3" key="1">
    <citation type="submission" date="2020-05" db="EMBL/GenBank/DDBJ databases">
        <title>WGS assembly of Panicum virgatum.</title>
        <authorList>
            <person name="Lovell J.T."/>
            <person name="Jenkins J."/>
            <person name="Shu S."/>
            <person name="Juenger T.E."/>
            <person name="Schmutz J."/>
        </authorList>
    </citation>
    <scope>NUCLEOTIDE SEQUENCE</scope>
    <source>
        <strain evidence="3">AP13</strain>
    </source>
</reference>